<keyword evidence="8" id="KW-0812">Transmembrane</keyword>
<keyword evidence="5 8" id="KW-0645">Protease</keyword>
<feature type="active site" evidence="7">
    <location>
        <position position="55"/>
    </location>
</feature>
<evidence type="ECO:0000256" key="2">
    <source>
        <dbReference type="ARBA" id="ARBA00004401"/>
    </source>
</evidence>
<dbReference type="Pfam" id="PF10502">
    <property type="entry name" value="Peptidase_S26"/>
    <property type="match status" value="1"/>
</dbReference>
<evidence type="ECO:0000313" key="11">
    <source>
        <dbReference type="EMBL" id="TCO86236.1"/>
    </source>
</evidence>
<comment type="caution">
    <text evidence="11">The sequence shown here is derived from an EMBL/GenBank/DDBJ whole genome shotgun (WGS) entry which is preliminary data.</text>
</comment>
<comment type="subcellular location">
    <subcellularLocation>
        <location evidence="2">Cell membrane</location>
        <topology evidence="2">Single-pass type II membrane protein</topology>
    </subcellularLocation>
    <subcellularLocation>
        <location evidence="9">Membrane</location>
        <topology evidence="9">Single-pass type II membrane protein</topology>
    </subcellularLocation>
</comment>
<dbReference type="Gene3D" id="2.10.109.10">
    <property type="entry name" value="Umud Fragment, subunit A"/>
    <property type="match status" value="1"/>
</dbReference>
<dbReference type="InterPro" id="IPR000223">
    <property type="entry name" value="Pept_S26A_signal_pept_1"/>
</dbReference>
<evidence type="ECO:0000256" key="5">
    <source>
        <dbReference type="ARBA" id="ARBA00022670"/>
    </source>
</evidence>
<dbReference type="GO" id="GO:0004252">
    <property type="term" value="F:serine-type endopeptidase activity"/>
    <property type="evidence" value="ECO:0007669"/>
    <property type="project" value="InterPro"/>
</dbReference>
<keyword evidence="6 8" id="KW-0378">Hydrolase</keyword>
<dbReference type="InterPro" id="IPR019758">
    <property type="entry name" value="Pept_S26A_signal_pept_1_CS"/>
</dbReference>
<dbReference type="EC" id="3.4.21.89" evidence="4 8"/>
<evidence type="ECO:0000256" key="8">
    <source>
        <dbReference type="RuleBase" id="RU003993"/>
    </source>
</evidence>
<dbReference type="GO" id="GO:0009003">
    <property type="term" value="F:signal peptidase activity"/>
    <property type="evidence" value="ECO:0007669"/>
    <property type="project" value="UniProtKB-EC"/>
</dbReference>
<evidence type="ECO:0000256" key="1">
    <source>
        <dbReference type="ARBA" id="ARBA00000677"/>
    </source>
</evidence>
<comment type="catalytic activity">
    <reaction evidence="1 8">
        <text>Cleavage of hydrophobic, N-terminal signal or leader sequences from secreted and periplasmic proteins.</text>
        <dbReference type="EC" id="3.4.21.89"/>
    </reaction>
</comment>
<organism evidence="11 12">
    <name type="scientific">Frisingicoccus caecimuris</name>
    <dbReference type="NCBI Taxonomy" id="1796636"/>
    <lineage>
        <taxon>Bacteria</taxon>
        <taxon>Bacillati</taxon>
        <taxon>Bacillota</taxon>
        <taxon>Clostridia</taxon>
        <taxon>Lachnospirales</taxon>
        <taxon>Lachnospiraceae</taxon>
        <taxon>Frisingicoccus</taxon>
    </lineage>
</organism>
<feature type="domain" description="Peptidase S26" evidence="10">
    <location>
        <begin position="27"/>
        <end position="183"/>
    </location>
</feature>
<dbReference type="PROSITE" id="PS00760">
    <property type="entry name" value="SPASE_I_2"/>
    <property type="match status" value="1"/>
</dbReference>
<dbReference type="PROSITE" id="PS00501">
    <property type="entry name" value="SPASE_I_1"/>
    <property type="match status" value="1"/>
</dbReference>
<evidence type="ECO:0000256" key="3">
    <source>
        <dbReference type="ARBA" id="ARBA00009370"/>
    </source>
</evidence>
<keyword evidence="12" id="KW-1185">Reference proteome</keyword>
<feature type="active site" evidence="7">
    <location>
        <position position="98"/>
    </location>
</feature>
<dbReference type="PANTHER" id="PTHR43390">
    <property type="entry name" value="SIGNAL PEPTIDASE I"/>
    <property type="match status" value="1"/>
</dbReference>
<feature type="transmembrane region" description="Helical" evidence="8">
    <location>
        <begin position="24"/>
        <end position="46"/>
    </location>
</feature>
<gene>
    <name evidence="11" type="ORF">EV212_10116</name>
</gene>
<evidence type="ECO:0000256" key="6">
    <source>
        <dbReference type="ARBA" id="ARBA00022801"/>
    </source>
</evidence>
<dbReference type="RefSeq" id="WP_243115413.1">
    <property type="nucleotide sequence ID" value="NZ_JANKAQ010000005.1"/>
</dbReference>
<sequence length="194" mass="22245">MSKKVYSDKKTKPEKIEQSKMKEIIGLVIYCIIVVAIMFFVIKFIGQRTIVIGDSMNPTLHEDENLITDKITYRFKEPKRFDIIVFPYKDNTSKLLIKRIIGMPGETVQIKNGRVYINDHELNENYGNAIMNDGGVAANAIILGEDEYFVLGDNRNNSQDSRFASVGNVHRSDIIGRAWLRIWPLDKVALLKHQ</sequence>
<dbReference type="InterPro" id="IPR019757">
    <property type="entry name" value="Pept_S26A_signal_pept_1_Lys-AS"/>
</dbReference>
<dbReference type="PRINTS" id="PR00727">
    <property type="entry name" value="LEADERPTASE"/>
</dbReference>
<name>A0A4R2LQ86_9FIRM</name>
<dbReference type="PROSITE" id="PS00761">
    <property type="entry name" value="SPASE_I_3"/>
    <property type="match status" value="1"/>
</dbReference>
<evidence type="ECO:0000259" key="10">
    <source>
        <dbReference type="Pfam" id="PF10502"/>
    </source>
</evidence>
<evidence type="ECO:0000256" key="7">
    <source>
        <dbReference type="PIRSR" id="PIRSR600223-1"/>
    </source>
</evidence>
<dbReference type="GO" id="GO:0006465">
    <property type="term" value="P:signal peptide processing"/>
    <property type="evidence" value="ECO:0007669"/>
    <property type="project" value="InterPro"/>
</dbReference>
<dbReference type="GO" id="GO:0005886">
    <property type="term" value="C:plasma membrane"/>
    <property type="evidence" value="ECO:0007669"/>
    <property type="project" value="UniProtKB-SubCell"/>
</dbReference>
<dbReference type="InterPro" id="IPR019533">
    <property type="entry name" value="Peptidase_S26"/>
</dbReference>
<keyword evidence="8" id="KW-1133">Transmembrane helix</keyword>
<dbReference type="SUPFAM" id="SSF51306">
    <property type="entry name" value="LexA/Signal peptidase"/>
    <property type="match status" value="1"/>
</dbReference>
<dbReference type="AlphaFoldDB" id="A0A4R2LQ86"/>
<dbReference type="EMBL" id="SLXA01000001">
    <property type="protein sequence ID" value="TCO86236.1"/>
    <property type="molecule type" value="Genomic_DNA"/>
</dbReference>
<evidence type="ECO:0000256" key="4">
    <source>
        <dbReference type="ARBA" id="ARBA00013208"/>
    </source>
</evidence>
<proteinExistence type="inferred from homology"/>
<protein>
    <recommendedName>
        <fullName evidence="4 8">Signal peptidase I</fullName>
        <ecNumber evidence="4 8">3.4.21.89</ecNumber>
    </recommendedName>
</protein>
<reference evidence="11 12" key="1">
    <citation type="submission" date="2019-03" db="EMBL/GenBank/DDBJ databases">
        <title>Genomic Encyclopedia of Type Strains, Phase IV (KMG-IV): sequencing the most valuable type-strain genomes for metagenomic binning, comparative biology and taxonomic classification.</title>
        <authorList>
            <person name="Goeker M."/>
        </authorList>
    </citation>
    <scope>NUCLEOTIDE SEQUENCE [LARGE SCALE GENOMIC DNA]</scope>
    <source>
        <strain evidence="11 12">DSM 28559</strain>
    </source>
</reference>
<dbReference type="CDD" id="cd06530">
    <property type="entry name" value="S26_SPase_I"/>
    <property type="match status" value="1"/>
</dbReference>
<keyword evidence="8" id="KW-0472">Membrane</keyword>
<comment type="similarity">
    <text evidence="3 9">Belongs to the peptidase S26 family.</text>
</comment>
<dbReference type="Proteomes" id="UP000295711">
    <property type="component" value="Unassembled WGS sequence"/>
</dbReference>
<evidence type="ECO:0000313" key="12">
    <source>
        <dbReference type="Proteomes" id="UP000295711"/>
    </source>
</evidence>
<dbReference type="InterPro" id="IPR036286">
    <property type="entry name" value="LexA/Signal_pep-like_sf"/>
</dbReference>
<dbReference type="PANTHER" id="PTHR43390:SF1">
    <property type="entry name" value="CHLOROPLAST PROCESSING PEPTIDASE"/>
    <property type="match status" value="1"/>
</dbReference>
<dbReference type="InterPro" id="IPR019756">
    <property type="entry name" value="Pept_S26A_signal_pept_1_Ser-AS"/>
</dbReference>
<dbReference type="NCBIfam" id="TIGR02227">
    <property type="entry name" value="sigpep_I_bact"/>
    <property type="match status" value="1"/>
</dbReference>
<evidence type="ECO:0000256" key="9">
    <source>
        <dbReference type="RuleBase" id="RU362042"/>
    </source>
</evidence>
<accession>A0A4R2LQ86</accession>